<evidence type="ECO:0000256" key="4">
    <source>
        <dbReference type="ARBA" id="ARBA00023125"/>
    </source>
</evidence>
<feature type="region of interest" description="Disordered" evidence="7">
    <location>
        <begin position="315"/>
        <end position="342"/>
    </location>
</feature>
<feature type="compositionally biased region" description="Polar residues" evidence="7">
    <location>
        <begin position="1"/>
        <end position="18"/>
    </location>
</feature>
<protein>
    <recommendedName>
        <fullName evidence="8">Zn(2)-C6 fungal-type domain-containing protein</fullName>
    </recommendedName>
</protein>
<evidence type="ECO:0000259" key="8">
    <source>
        <dbReference type="PROSITE" id="PS50048"/>
    </source>
</evidence>
<dbReference type="AlphaFoldDB" id="A0AAV5R8U6"/>
<keyword evidence="1" id="KW-0479">Metal-binding</keyword>
<evidence type="ECO:0000256" key="6">
    <source>
        <dbReference type="ARBA" id="ARBA00023242"/>
    </source>
</evidence>
<feature type="compositionally biased region" description="Low complexity" evidence="7">
    <location>
        <begin position="537"/>
        <end position="557"/>
    </location>
</feature>
<organism evidence="9 10">
    <name type="scientific">Pichia kluyveri</name>
    <name type="common">Yeast</name>
    <dbReference type="NCBI Taxonomy" id="36015"/>
    <lineage>
        <taxon>Eukaryota</taxon>
        <taxon>Fungi</taxon>
        <taxon>Dikarya</taxon>
        <taxon>Ascomycota</taxon>
        <taxon>Saccharomycotina</taxon>
        <taxon>Pichiomycetes</taxon>
        <taxon>Pichiales</taxon>
        <taxon>Pichiaceae</taxon>
        <taxon>Pichia</taxon>
    </lineage>
</organism>
<evidence type="ECO:0000256" key="7">
    <source>
        <dbReference type="SAM" id="MobiDB-lite"/>
    </source>
</evidence>
<dbReference type="InterPro" id="IPR036864">
    <property type="entry name" value="Zn2-C6_fun-type_DNA-bd_sf"/>
</dbReference>
<evidence type="ECO:0000256" key="5">
    <source>
        <dbReference type="ARBA" id="ARBA00023163"/>
    </source>
</evidence>
<dbReference type="InterPro" id="IPR001138">
    <property type="entry name" value="Zn2Cys6_DnaBD"/>
</dbReference>
<dbReference type="PROSITE" id="PS50048">
    <property type="entry name" value="ZN2_CY6_FUNGAL_2"/>
    <property type="match status" value="1"/>
</dbReference>
<dbReference type="PANTHER" id="PTHR31944">
    <property type="entry name" value="HEME-RESPONSIVE ZINC FINGER TRANSCRIPTION FACTOR HAP1"/>
    <property type="match status" value="1"/>
</dbReference>
<evidence type="ECO:0000256" key="3">
    <source>
        <dbReference type="ARBA" id="ARBA00023015"/>
    </source>
</evidence>
<feature type="compositionally biased region" description="Low complexity" evidence="7">
    <location>
        <begin position="316"/>
        <end position="342"/>
    </location>
</feature>
<gene>
    <name evidence="9" type="ORF">DAPK24_045920</name>
</gene>
<comment type="caution">
    <text evidence="9">The sequence shown here is derived from an EMBL/GenBank/DDBJ whole genome shotgun (WGS) entry which is preliminary data.</text>
</comment>
<dbReference type="PANTHER" id="PTHR31944:SF131">
    <property type="entry name" value="HEME-RESPONSIVE ZINC FINGER TRANSCRIPTION FACTOR HAP1"/>
    <property type="match status" value="1"/>
</dbReference>
<evidence type="ECO:0000313" key="10">
    <source>
        <dbReference type="Proteomes" id="UP001378960"/>
    </source>
</evidence>
<sequence length="570" mass="65461">MADSLQEQSIEKSQFSSPNEKKMRTIISEDEMHEKKGLNNVHSILMNNDDMVTNSDSMTFNGTHNLSMASTISSIDDKSTNHMEFSHKKKRFRRSYNCGPCKRHKIKCNMKTPCGNCEKYNRIDECLKDPSNPPTFEQSLVKHQRKQKYLERKKKLRQEIDAQHMNQIEINNKVTKPKAVDGTINKEFDIENANSNGSSTYHKSPSFISPTNTIKQSSLSKYSTRQESKDTTQFIETTTNINLSTPDISTPFLKNKMQDISEINTATNNEYINKIQMDISQGANNSNPDYFQQPDMFNLRKQMGGYQFSYLHDNFSPPQSSPIPKQQHQVVPPPHHQNTPQQPNTLHTNMIHPIIPVHFDQPFMYNNTYNQPQYQPQYQPIYQQRSISQLSQPNTIHLNHNSNSSYGYPSVQINSQINPQINPQYQYMMVPSSKPLMQQSSSPPIMQNNLPQQSQQQQALPPLHRVINNDNQNDPNTTYPLIYEKLPMYGFEGGNIGPPNMKMQMMQPPHSFIDTAGQKNFESDRFDNNLRPNYRISNSSSSNVGSSFADSQKSKSSMTTYSSIDETKQN</sequence>
<feature type="domain" description="Zn(2)-C6 fungal-type" evidence="8">
    <location>
        <begin position="97"/>
        <end position="126"/>
    </location>
</feature>
<keyword evidence="2" id="KW-0862">Zinc</keyword>
<keyword evidence="3" id="KW-0805">Transcription regulation</keyword>
<dbReference type="InterPro" id="IPR051430">
    <property type="entry name" value="Fungal_TF_Env_Response"/>
</dbReference>
<dbReference type="GO" id="GO:0001228">
    <property type="term" value="F:DNA-binding transcription activator activity, RNA polymerase II-specific"/>
    <property type="evidence" value="ECO:0007669"/>
    <property type="project" value="TreeGrafter"/>
</dbReference>
<evidence type="ECO:0000256" key="2">
    <source>
        <dbReference type="ARBA" id="ARBA00022833"/>
    </source>
</evidence>
<accession>A0AAV5R8U6</accession>
<dbReference type="GO" id="GO:0005634">
    <property type="term" value="C:nucleus"/>
    <property type="evidence" value="ECO:0007669"/>
    <property type="project" value="TreeGrafter"/>
</dbReference>
<reference evidence="9 10" key="1">
    <citation type="journal article" date="2023" name="Elife">
        <title>Identification of key yeast species and microbe-microbe interactions impacting larval growth of Drosophila in the wild.</title>
        <authorList>
            <person name="Mure A."/>
            <person name="Sugiura Y."/>
            <person name="Maeda R."/>
            <person name="Honda K."/>
            <person name="Sakurai N."/>
            <person name="Takahashi Y."/>
            <person name="Watada M."/>
            <person name="Katoh T."/>
            <person name="Gotoh A."/>
            <person name="Gotoh Y."/>
            <person name="Taniguchi I."/>
            <person name="Nakamura K."/>
            <person name="Hayashi T."/>
            <person name="Katayama T."/>
            <person name="Uemura T."/>
            <person name="Hattori Y."/>
        </authorList>
    </citation>
    <scope>NUCLEOTIDE SEQUENCE [LARGE SCALE GENOMIC DNA]</scope>
    <source>
        <strain evidence="9 10">PK-24</strain>
    </source>
</reference>
<proteinExistence type="predicted"/>
<name>A0AAV5R8U6_PICKL</name>
<dbReference type="Proteomes" id="UP001378960">
    <property type="component" value="Unassembled WGS sequence"/>
</dbReference>
<keyword evidence="6" id="KW-0539">Nucleus</keyword>
<keyword evidence="4" id="KW-0238">DNA-binding</keyword>
<feature type="region of interest" description="Disordered" evidence="7">
    <location>
        <begin position="1"/>
        <end position="22"/>
    </location>
</feature>
<evidence type="ECO:0000256" key="1">
    <source>
        <dbReference type="ARBA" id="ARBA00022723"/>
    </source>
</evidence>
<keyword evidence="10" id="KW-1185">Reference proteome</keyword>
<dbReference type="EMBL" id="BTGB01000009">
    <property type="protein sequence ID" value="GMM47994.1"/>
    <property type="molecule type" value="Genomic_DNA"/>
</dbReference>
<dbReference type="GO" id="GO:0000978">
    <property type="term" value="F:RNA polymerase II cis-regulatory region sequence-specific DNA binding"/>
    <property type="evidence" value="ECO:0007669"/>
    <property type="project" value="TreeGrafter"/>
</dbReference>
<dbReference type="CDD" id="cd00067">
    <property type="entry name" value="GAL4"/>
    <property type="match status" value="1"/>
</dbReference>
<evidence type="ECO:0000313" key="9">
    <source>
        <dbReference type="EMBL" id="GMM47994.1"/>
    </source>
</evidence>
<dbReference type="GO" id="GO:0008270">
    <property type="term" value="F:zinc ion binding"/>
    <property type="evidence" value="ECO:0007669"/>
    <property type="project" value="InterPro"/>
</dbReference>
<dbReference type="Pfam" id="PF00172">
    <property type="entry name" value="Zn_clus"/>
    <property type="match status" value="1"/>
</dbReference>
<keyword evidence="5" id="KW-0804">Transcription</keyword>
<feature type="region of interest" description="Disordered" evidence="7">
    <location>
        <begin position="522"/>
        <end position="570"/>
    </location>
</feature>
<dbReference type="SUPFAM" id="SSF57701">
    <property type="entry name" value="Zn2/Cys6 DNA-binding domain"/>
    <property type="match status" value="1"/>
</dbReference>
<dbReference type="Gene3D" id="4.10.240.10">
    <property type="entry name" value="Zn(2)-C6 fungal-type DNA-binding domain"/>
    <property type="match status" value="1"/>
</dbReference>
<dbReference type="SMART" id="SM00066">
    <property type="entry name" value="GAL4"/>
    <property type="match status" value="1"/>
</dbReference>